<dbReference type="InterPro" id="IPR003593">
    <property type="entry name" value="AAA+_ATPase"/>
</dbReference>
<dbReference type="Pfam" id="PF08352">
    <property type="entry name" value="oligo_HPY"/>
    <property type="match status" value="1"/>
</dbReference>
<reference evidence="10 11" key="1">
    <citation type="submission" date="2016-12" db="EMBL/GenBank/DDBJ databases">
        <title>Diversity of luminous bacteria.</title>
        <authorList>
            <person name="Yoshizawa S."/>
            <person name="Kogure K."/>
        </authorList>
    </citation>
    <scope>NUCLEOTIDE SEQUENCE [LARGE SCALE GENOMIC DNA]</scope>
    <source>
        <strain evidence="10 11">SA4-48</strain>
    </source>
</reference>
<evidence type="ECO:0000259" key="9">
    <source>
        <dbReference type="PROSITE" id="PS50893"/>
    </source>
</evidence>
<name>A0A2S7UYU5_9GAMM</name>
<keyword evidence="4" id="KW-1003">Cell membrane</keyword>
<sequence length="338" mass="38364">MRLLDIRNLNIELLTSDSSIKAVESANFSMKMAEVSGLIGESGSGKSLVAKALVGMLNNRWEVTADRLHFMGQDLNRMSESKRRKVISDNISMIYQEPRRCLDPTSNIFSQLEESLPDYEFSGWFGAKKELRIKKCIRLLHKVGIKEHEKVFNSYPHMLSEGICQKIMIAMAIAKEPKLLIADEPTTSLEGDTSLKVIKLLKSLNQLKEMGVIFITHNLFSITSWADSINVMYCGQLIESGLTKNIINAPKHPYTKALFDSEPDFKSRDINNKQKLYALKGTIPTLQHLPIGCRLGPRCPNAQRACVKIPEQQKIKGQFFRCHYPLQQKPLQNNWKKA</sequence>
<dbReference type="GO" id="GO:0005886">
    <property type="term" value="C:plasma membrane"/>
    <property type="evidence" value="ECO:0007669"/>
    <property type="project" value="UniProtKB-SubCell"/>
</dbReference>
<evidence type="ECO:0000313" key="11">
    <source>
        <dbReference type="Proteomes" id="UP000239007"/>
    </source>
</evidence>
<dbReference type="SUPFAM" id="SSF52540">
    <property type="entry name" value="P-loop containing nucleoside triphosphate hydrolases"/>
    <property type="match status" value="1"/>
</dbReference>
<dbReference type="CDD" id="cd03257">
    <property type="entry name" value="ABC_NikE_OppD_transporters"/>
    <property type="match status" value="1"/>
</dbReference>
<dbReference type="GO" id="GO:0016887">
    <property type="term" value="F:ATP hydrolysis activity"/>
    <property type="evidence" value="ECO:0007669"/>
    <property type="project" value="InterPro"/>
</dbReference>
<dbReference type="InterPro" id="IPR003439">
    <property type="entry name" value="ABC_transporter-like_ATP-bd"/>
</dbReference>
<dbReference type="AlphaFoldDB" id="A0A2S7UYU5"/>
<dbReference type="PANTHER" id="PTHR43297">
    <property type="entry name" value="OLIGOPEPTIDE TRANSPORT ATP-BINDING PROTEIN APPD"/>
    <property type="match status" value="1"/>
</dbReference>
<evidence type="ECO:0000256" key="1">
    <source>
        <dbReference type="ARBA" id="ARBA00004417"/>
    </source>
</evidence>
<protein>
    <submittedName>
        <fullName evidence="10">Peptide ABC transporter ATP-binding protein</fullName>
    </submittedName>
</protein>
<dbReference type="Proteomes" id="UP000239007">
    <property type="component" value="Unassembled WGS sequence"/>
</dbReference>
<dbReference type="GO" id="GO:0015833">
    <property type="term" value="P:peptide transport"/>
    <property type="evidence" value="ECO:0007669"/>
    <property type="project" value="InterPro"/>
</dbReference>
<evidence type="ECO:0000313" key="10">
    <source>
        <dbReference type="EMBL" id="PQJ54440.1"/>
    </source>
</evidence>
<dbReference type="Gene3D" id="3.40.50.300">
    <property type="entry name" value="P-loop containing nucleotide triphosphate hydrolases"/>
    <property type="match status" value="1"/>
</dbReference>
<evidence type="ECO:0000256" key="4">
    <source>
        <dbReference type="ARBA" id="ARBA00022475"/>
    </source>
</evidence>
<comment type="subcellular location">
    <subcellularLocation>
        <location evidence="1">Cell inner membrane</location>
        <topology evidence="1">Peripheral membrane protein</topology>
    </subcellularLocation>
</comment>
<dbReference type="InterPro" id="IPR050388">
    <property type="entry name" value="ABC_Ni/Peptide_Import"/>
</dbReference>
<dbReference type="InterPro" id="IPR013563">
    <property type="entry name" value="Oligopep_ABC_C"/>
</dbReference>
<dbReference type="NCBIfam" id="TIGR01727">
    <property type="entry name" value="oligo_HPY"/>
    <property type="match status" value="1"/>
</dbReference>
<comment type="similarity">
    <text evidence="2">Belongs to the ABC transporter superfamily.</text>
</comment>
<evidence type="ECO:0000256" key="3">
    <source>
        <dbReference type="ARBA" id="ARBA00022448"/>
    </source>
</evidence>
<feature type="domain" description="ABC transporter" evidence="9">
    <location>
        <begin position="1"/>
        <end position="259"/>
    </location>
</feature>
<dbReference type="Pfam" id="PF00005">
    <property type="entry name" value="ABC_tran"/>
    <property type="match status" value="1"/>
</dbReference>
<dbReference type="RefSeq" id="WP_105052958.1">
    <property type="nucleotide sequence ID" value="NZ_BMYG01000001.1"/>
</dbReference>
<keyword evidence="7 10" id="KW-0067">ATP-binding</keyword>
<comment type="caution">
    <text evidence="10">The sequence shown here is derived from an EMBL/GenBank/DDBJ whole genome shotgun (WGS) entry which is preliminary data.</text>
</comment>
<dbReference type="GO" id="GO:0005524">
    <property type="term" value="F:ATP binding"/>
    <property type="evidence" value="ECO:0007669"/>
    <property type="project" value="UniProtKB-KW"/>
</dbReference>
<evidence type="ECO:0000256" key="5">
    <source>
        <dbReference type="ARBA" id="ARBA00022519"/>
    </source>
</evidence>
<keyword evidence="8" id="KW-0472">Membrane</keyword>
<dbReference type="InterPro" id="IPR027417">
    <property type="entry name" value="P-loop_NTPase"/>
</dbReference>
<accession>A0A2S7UYU5</accession>
<dbReference type="PROSITE" id="PS50893">
    <property type="entry name" value="ABC_TRANSPORTER_2"/>
    <property type="match status" value="1"/>
</dbReference>
<dbReference type="SMART" id="SM00382">
    <property type="entry name" value="AAA"/>
    <property type="match status" value="1"/>
</dbReference>
<keyword evidence="6" id="KW-0547">Nucleotide-binding</keyword>
<dbReference type="EMBL" id="MSCH01000003">
    <property type="protein sequence ID" value="PQJ54440.1"/>
    <property type="molecule type" value="Genomic_DNA"/>
</dbReference>
<keyword evidence="5" id="KW-0997">Cell inner membrane</keyword>
<evidence type="ECO:0000256" key="7">
    <source>
        <dbReference type="ARBA" id="ARBA00022840"/>
    </source>
</evidence>
<keyword evidence="3" id="KW-0813">Transport</keyword>
<dbReference type="OrthoDB" id="9784450at2"/>
<keyword evidence="11" id="KW-1185">Reference proteome</keyword>
<dbReference type="PANTHER" id="PTHR43297:SF4">
    <property type="entry name" value="PUTRESCINE EXPORT SYSTEM ATP-BINDING PROTEIN SAPD"/>
    <property type="match status" value="1"/>
</dbReference>
<gene>
    <name evidence="10" type="ORF">BTO11_12790</name>
</gene>
<proteinExistence type="inferred from homology"/>
<organism evidence="10 11">
    <name type="scientific">Psychrosphaera saromensis</name>
    <dbReference type="NCBI Taxonomy" id="716813"/>
    <lineage>
        <taxon>Bacteria</taxon>
        <taxon>Pseudomonadati</taxon>
        <taxon>Pseudomonadota</taxon>
        <taxon>Gammaproteobacteria</taxon>
        <taxon>Alteromonadales</taxon>
        <taxon>Pseudoalteromonadaceae</taxon>
        <taxon>Psychrosphaera</taxon>
    </lineage>
</organism>
<evidence type="ECO:0000256" key="6">
    <source>
        <dbReference type="ARBA" id="ARBA00022741"/>
    </source>
</evidence>
<evidence type="ECO:0000256" key="2">
    <source>
        <dbReference type="ARBA" id="ARBA00005417"/>
    </source>
</evidence>
<evidence type="ECO:0000256" key="8">
    <source>
        <dbReference type="ARBA" id="ARBA00023136"/>
    </source>
</evidence>